<evidence type="ECO:0000256" key="4">
    <source>
        <dbReference type="ARBA" id="ARBA00022670"/>
    </source>
</evidence>
<keyword evidence="15" id="KW-1185">Reference proteome</keyword>
<feature type="transmembrane region" description="Helical" evidence="12">
    <location>
        <begin position="159"/>
        <end position="184"/>
    </location>
</feature>
<dbReference type="Proteomes" id="UP000642107">
    <property type="component" value="Unassembled WGS sequence"/>
</dbReference>
<keyword evidence="11 12" id="KW-0472">Membrane</keyword>
<organism evidence="14 15">
    <name type="scientific">Flavimobilis rhizosphaerae</name>
    <dbReference type="NCBI Taxonomy" id="2775421"/>
    <lineage>
        <taxon>Bacteria</taxon>
        <taxon>Bacillati</taxon>
        <taxon>Actinomycetota</taxon>
        <taxon>Actinomycetes</taxon>
        <taxon>Micrococcales</taxon>
        <taxon>Jonesiaceae</taxon>
        <taxon>Flavimobilis</taxon>
    </lineage>
</organism>
<keyword evidence="7" id="KW-0378">Hydrolase</keyword>
<comment type="subcellular location">
    <subcellularLocation>
        <location evidence="2">Membrane</location>
        <topology evidence="2">Multi-pass membrane protein</topology>
    </subcellularLocation>
</comment>
<evidence type="ECO:0000256" key="10">
    <source>
        <dbReference type="ARBA" id="ARBA00023049"/>
    </source>
</evidence>
<evidence type="ECO:0000256" key="6">
    <source>
        <dbReference type="ARBA" id="ARBA00022723"/>
    </source>
</evidence>
<dbReference type="PANTHER" id="PTHR39188">
    <property type="entry name" value="MEMBRANE-ASSOCIATED ZINC METALLOPROTEASE M50B"/>
    <property type="match status" value="1"/>
</dbReference>
<keyword evidence="9 12" id="KW-1133">Transmembrane helix</keyword>
<dbReference type="RefSeq" id="WP_192280383.1">
    <property type="nucleotide sequence ID" value="NZ_JACZDF010000005.1"/>
</dbReference>
<evidence type="ECO:0000256" key="8">
    <source>
        <dbReference type="ARBA" id="ARBA00022833"/>
    </source>
</evidence>
<reference evidence="14 15" key="1">
    <citation type="submission" date="2020-09" db="EMBL/GenBank/DDBJ databases">
        <title>Flavimobilis rhizosphaerae sp. nov., isolated from rhizosphere soil of Spartina alterniflora.</title>
        <authorList>
            <person name="Hanqin C."/>
        </authorList>
    </citation>
    <scope>NUCLEOTIDE SEQUENCE [LARGE SCALE GENOMIC DNA]</scope>
    <source>
        <strain evidence="14 15">GY 10621</strain>
    </source>
</reference>
<keyword evidence="5 12" id="KW-0812">Transmembrane</keyword>
<protein>
    <submittedName>
        <fullName evidence="14">Peptidase M50</fullName>
    </submittedName>
</protein>
<sequence>MEERSGTRGGGSRPAGGLVVGRVAGAPVVVDAWWPLGALVLAAVYVPTATRVAHPLDGLAAVGLPTGAVVALMTVAFVVLLLGSVALHEVAHALVARGHGHAVRSVTLTAWGGRTTYDPRGTTPRSHLLTALAGPAVNVALALALGGLAAALGTTATTAWGFVVVQVLLAGAAANGVVAVVNLVPALPYDGGAALEAVVWRLTRDRATATRVAAASGYGIAVAIVAVLAAWWLLAQSSPPPLVLAWGLVLAVLVWHGASRAAASAVPAARAATLDPAKLVRPVTVVAPDATIDAALSTLLADGVRAVVVPDALGRPIAWADGAALAAAPAERRACHVLEVATALAPAGPVDASLTGIDLFDAVRAVADAPVIVAVRHGRVVGLIVVAEVVAALRAPSRRTPRSDRPQDN</sequence>
<feature type="transmembrane region" description="Helical" evidence="12">
    <location>
        <begin position="20"/>
        <end position="46"/>
    </location>
</feature>
<comment type="caution">
    <text evidence="14">The sequence shown here is derived from an EMBL/GenBank/DDBJ whole genome shotgun (WGS) entry which is preliminary data.</text>
</comment>
<feature type="transmembrane region" description="Helical" evidence="12">
    <location>
        <begin position="66"/>
        <end position="87"/>
    </location>
</feature>
<evidence type="ECO:0000256" key="2">
    <source>
        <dbReference type="ARBA" id="ARBA00004141"/>
    </source>
</evidence>
<gene>
    <name evidence="14" type="ORF">IGS67_10110</name>
</gene>
<evidence type="ECO:0000256" key="9">
    <source>
        <dbReference type="ARBA" id="ARBA00022989"/>
    </source>
</evidence>
<evidence type="ECO:0000259" key="13">
    <source>
        <dbReference type="Pfam" id="PF02163"/>
    </source>
</evidence>
<keyword evidence="6" id="KW-0479">Metal-binding</keyword>
<evidence type="ECO:0000256" key="7">
    <source>
        <dbReference type="ARBA" id="ARBA00022801"/>
    </source>
</evidence>
<accession>A0ABR9DRS7</accession>
<feature type="transmembrane region" description="Helical" evidence="12">
    <location>
        <begin position="212"/>
        <end position="234"/>
    </location>
</feature>
<keyword evidence="4" id="KW-0645">Protease</keyword>
<comment type="similarity">
    <text evidence="3">Belongs to the peptidase M50B family.</text>
</comment>
<dbReference type="EMBL" id="JACZDF010000005">
    <property type="protein sequence ID" value="MBD9699842.1"/>
    <property type="molecule type" value="Genomic_DNA"/>
</dbReference>
<evidence type="ECO:0000313" key="15">
    <source>
        <dbReference type="Proteomes" id="UP000642107"/>
    </source>
</evidence>
<dbReference type="InterPro" id="IPR008915">
    <property type="entry name" value="Peptidase_M50"/>
</dbReference>
<keyword evidence="8" id="KW-0862">Zinc</keyword>
<feature type="transmembrane region" description="Helical" evidence="12">
    <location>
        <begin position="128"/>
        <end position="153"/>
    </location>
</feature>
<proteinExistence type="inferred from homology"/>
<evidence type="ECO:0000256" key="11">
    <source>
        <dbReference type="ARBA" id="ARBA00023136"/>
    </source>
</evidence>
<feature type="domain" description="Peptidase M50" evidence="13">
    <location>
        <begin position="76"/>
        <end position="223"/>
    </location>
</feature>
<name>A0ABR9DRS7_9MICO</name>
<evidence type="ECO:0000256" key="1">
    <source>
        <dbReference type="ARBA" id="ARBA00001947"/>
    </source>
</evidence>
<evidence type="ECO:0000256" key="5">
    <source>
        <dbReference type="ARBA" id="ARBA00022692"/>
    </source>
</evidence>
<evidence type="ECO:0000256" key="3">
    <source>
        <dbReference type="ARBA" id="ARBA00007931"/>
    </source>
</evidence>
<feature type="transmembrane region" description="Helical" evidence="12">
    <location>
        <begin position="240"/>
        <end position="258"/>
    </location>
</feature>
<dbReference type="Pfam" id="PF02163">
    <property type="entry name" value="Peptidase_M50"/>
    <property type="match status" value="1"/>
</dbReference>
<dbReference type="PANTHER" id="PTHR39188:SF3">
    <property type="entry name" value="STAGE IV SPORULATION PROTEIN FB"/>
    <property type="match status" value="1"/>
</dbReference>
<evidence type="ECO:0000256" key="12">
    <source>
        <dbReference type="SAM" id="Phobius"/>
    </source>
</evidence>
<keyword evidence="10" id="KW-0482">Metalloprotease</keyword>
<evidence type="ECO:0000313" key="14">
    <source>
        <dbReference type="EMBL" id="MBD9699842.1"/>
    </source>
</evidence>
<comment type="cofactor">
    <cofactor evidence="1">
        <name>Zn(2+)</name>
        <dbReference type="ChEBI" id="CHEBI:29105"/>
    </cofactor>
</comment>